<dbReference type="InterPro" id="IPR001633">
    <property type="entry name" value="EAL_dom"/>
</dbReference>
<feature type="domain" description="PAS" evidence="3">
    <location>
        <begin position="272"/>
        <end position="311"/>
    </location>
</feature>
<dbReference type="PROSITE" id="PS50112">
    <property type="entry name" value="PAS"/>
    <property type="match status" value="2"/>
</dbReference>
<name>A0A178MV26_9PROT</name>
<evidence type="ECO:0000259" key="2">
    <source>
        <dbReference type="PROSITE" id="PS50110"/>
    </source>
</evidence>
<dbReference type="OrthoDB" id="7251575at2"/>
<dbReference type="FunFam" id="3.30.70.270:FF:000001">
    <property type="entry name" value="Diguanylate cyclase domain protein"/>
    <property type="match status" value="1"/>
</dbReference>
<dbReference type="Proteomes" id="UP000078428">
    <property type="component" value="Unassembled WGS sequence"/>
</dbReference>
<dbReference type="Pfam" id="PF08447">
    <property type="entry name" value="PAS_3"/>
    <property type="match status" value="1"/>
</dbReference>
<dbReference type="NCBIfam" id="TIGR00254">
    <property type="entry name" value="GGDEF"/>
    <property type="match status" value="1"/>
</dbReference>
<feature type="domain" description="Response regulatory" evidence="2">
    <location>
        <begin position="12"/>
        <end position="128"/>
    </location>
</feature>
<feature type="domain" description="PAC" evidence="4">
    <location>
        <begin position="215"/>
        <end position="268"/>
    </location>
</feature>
<evidence type="ECO:0000313" key="8">
    <source>
        <dbReference type="Proteomes" id="UP000078428"/>
    </source>
</evidence>
<dbReference type="PROSITE" id="PS50110">
    <property type="entry name" value="RESPONSE_REGULATORY"/>
    <property type="match status" value="1"/>
</dbReference>
<proteinExistence type="predicted"/>
<dbReference type="Gene3D" id="3.30.450.20">
    <property type="entry name" value="PAS domain"/>
    <property type="match status" value="2"/>
</dbReference>
<dbReference type="SUPFAM" id="SSF52172">
    <property type="entry name" value="CheY-like"/>
    <property type="match status" value="1"/>
</dbReference>
<dbReference type="SMART" id="SM00267">
    <property type="entry name" value="GGDEF"/>
    <property type="match status" value="1"/>
</dbReference>
<feature type="domain" description="PAC" evidence="4">
    <location>
        <begin position="338"/>
        <end position="390"/>
    </location>
</feature>
<dbReference type="SMART" id="SM00052">
    <property type="entry name" value="EAL"/>
    <property type="match status" value="1"/>
</dbReference>
<dbReference type="CDD" id="cd01948">
    <property type="entry name" value="EAL"/>
    <property type="match status" value="1"/>
</dbReference>
<keyword evidence="1" id="KW-0597">Phosphoprotein</keyword>
<dbReference type="SMART" id="SM00091">
    <property type="entry name" value="PAS"/>
    <property type="match status" value="2"/>
</dbReference>
<evidence type="ECO:0000313" key="7">
    <source>
        <dbReference type="EMBL" id="OAN54143.1"/>
    </source>
</evidence>
<evidence type="ECO:0000259" key="6">
    <source>
        <dbReference type="PROSITE" id="PS50887"/>
    </source>
</evidence>
<dbReference type="GO" id="GO:0003824">
    <property type="term" value="F:catalytic activity"/>
    <property type="evidence" value="ECO:0007669"/>
    <property type="project" value="UniProtKB-ARBA"/>
</dbReference>
<dbReference type="PROSITE" id="PS50113">
    <property type="entry name" value="PAC"/>
    <property type="match status" value="2"/>
</dbReference>
<dbReference type="InterPro" id="IPR029787">
    <property type="entry name" value="Nucleotide_cyclase"/>
</dbReference>
<dbReference type="RefSeq" id="WP_068489762.1">
    <property type="nucleotide sequence ID" value="NZ_LWQT01000037.1"/>
</dbReference>
<dbReference type="STRING" id="1285242.A6A04_12960"/>
<dbReference type="CDD" id="cd01949">
    <property type="entry name" value="GGDEF"/>
    <property type="match status" value="1"/>
</dbReference>
<dbReference type="CDD" id="cd00156">
    <property type="entry name" value="REC"/>
    <property type="match status" value="1"/>
</dbReference>
<dbReference type="InterPro" id="IPR035919">
    <property type="entry name" value="EAL_sf"/>
</dbReference>
<dbReference type="InterPro" id="IPR000700">
    <property type="entry name" value="PAS-assoc_C"/>
</dbReference>
<dbReference type="Pfam" id="PF00072">
    <property type="entry name" value="Response_reg"/>
    <property type="match status" value="1"/>
</dbReference>
<evidence type="ECO:0000259" key="5">
    <source>
        <dbReference type="PROSITE" id="PS50883"/>
    </source>
</evidence>
<dbReference type="Pfam" id="PF00990">
    <property type="entry name" value="GGDEF"/>
    <property type="match status" value="1"/>
</dbReference>
<dbReference type="InterPro" id="IPR052155">
    <property type="entry name" value="Biofilm_reg_signaling"/>
</dbReference>
<dbReference type="SUPFAM" id="SSF55073">
    <property type="entry name" value="Nucleotide cyclase"/>
    <property type="match status" value="1"/>
</dbReference>
<dbReference type="Gene3D" id="3.20.20.450">
    <property type="entry name" value="EAL domain"/>
    <property type="match status" value="1"/>
</dbReference>
<dbReference type="InterPro" id="IPR011006">
    <property type="entry name" value="CheY-like_superfamily"/>
</dbReference>
<keyword evidence="8" id="KW-1185">Reference proteome</keyword>
<accession>A0A178MV26</accession>
<gene>
    <name evidence="7" type="ORF">A6A04_12960</name>
</gene>
<organism evidence="7 8">
    <name type="scientific">Paramagnetospirillum marisnigri</name>
    <dbReference type="NCBI Taxonomy" id="1285242"/>
    <lineage>
        <taxon>Bacteria</taxon>
        <taxon>Pseudomonadati</taxon>
        <taxon>Pseudomonadota</taxon>
        <taxon>Alphaproteobacteria</taxon>
        <taxon>Rhodospirillales</taxon>
        <taxon>Magnetospirillaceae</taxon>
        <taxon>Paramagnetospirillum</taxon>
    </lineage>
</organism>
<dbReference type="PROSITE" id="PS50883">
    <property type="entry name" value="EAL"/>
    <property type="match status" value="1"/>
</dbReference>
<dbReference type="CDD" id="cd00130">
    <property type="entry name" value="PAS"/>
    <property type="match status" value="2"/>
</dbReference>
<evidence type="ECO:0000256" key="1">
    <source>
        <dbReference type="PROSITE-ProRule" id="PRU00169"/>
    </source>
</evidence>
<dbReference type="Gene3D" id="3.30.70.270">
    <property type="match status" value="1"/>
</dbReference>
<dbReference type="SUPFAM" id="SSF141868">
    <property type="entry name" value="EAL domain-like"/>
    <property type="match status" value="1"/>
</dbReference>
<dbReference type="EMBL" id="LWQT01000037">
    <property type="protein sequence ID" value="OAN54143.1"/>
    <property type="molecule type" value="Genomic_DNA"/>
</dbReference>
<dbReference type="PANTHER" id="PTHR44757">
    <property type="entry name" value="DIGUANYLATE CYCLASE DGCP"/>
    <property type="match status" value="1"/>
</dbReference>
<dbReference type="InterPro" id="IPR001610">
    <property type="entry name" value="PAC"/>
</dbReference>
<dbReference type="Pfam" id="PF00563">
    <property type="entry name" value="EAL"/>
    <property type="match status" value="1"/>
</dbReference>
<dbReference type="PROSITE" id="PS50887">
    <property type="entry name" value="GGDEF"/>
    <property type="match status" value="1"/>
</dbReference>
<feature type="modified residue" description="4-aspartylphosphate" evidence="1">
    <location>
        <position position="64"/>
    </location>
</feature>
<dbReference type="InterPro" id="IPR013655">
    <property type="entry name" value="PAS_fold_3"/>
</dbReference>
<dbReference type="NCBIfam" id="TIGR00229">
    <property type="entry name" value="sensory_box"/>
    <property type="match status" value="2"/>
</dbReference>
<dbReference type="InterPro" id="IPR043128">
    <property type="entry name" value="Rev_trsase/Diguanyl_cyclase"/>
</dbReference>
<comment type="caution">
    <text evidence="7">The sequence shown here is derived from an EMBL/GenBank/DDBJ whole genome shotgun (WGS) entry which is preliminary data.</text>
</comment>
<feature type="domain" description="GGDEF" evidence="6">
    <location>
        <begin position="422"/>
        <end position="555"/>
    </location>
</feature>
<reference evidence="7 8" key="1">
    <citation type="submission" date="2016-04" db="EMBL/GenBank/DDBJ databases">
        <title>Draft genome sequence of freshwater magnetotactic bacteria Magnetospirillum marisnigri SP-1 and Magnetospirillum moscoviense BB-1.</title>
        <authorList>
            <person name="Koziaeva V."/>
            <person name="Dziuba M.V."/>
            <person name="Ivanov T.M."/>
            <person name="Kuznetsov B."/>
            <person name="Grouzdev D.S."/>
        </authorList>
    </citation>
    <scope>NUCLEOTIDE SEQUENCE [LARGE SCALE GENOMIC DNA]</scope>
    <source>
        <strain evidence="7 8">SP-1</strain>
    </source>
</reference>
<feature type="domain" description="EAL" evidence="5">
    <location>
        <begin position="564"/>
        <end position="818"/>
    </location>
</feature>
<dbReference type="SMART" id="SM00448">
    <property type="entry name" value="REC"/>
    <property type="match status" value="1"/>
</dbReference>
<dbReference type="InterPro" id="IPR035965">
    <property type="entry name" value="PAS-like_dom_sf"/>
</dbReference>
<evidence type="ECO:0000259" key="3">
    <source>
        <dbReference type="PROSITE" id="PS50112"/>
    </source>
</evidence>
<dbReference type="InterPro" id="IPR000160">
    <property type="entry name" value="GGDEF_dom"/>
</dbReference>
<sequence>MNQPHPAPTALSVLVIEDNPGDARLVELYLHEDPARPFKVRKAGRLAEGLEILRGEPIDAVLLDLSLPDSFGMETLATLRSASSVPVVVLTGTADEALALEALRQGAQDYLVKGQGDGELVRRAVRYAMGRSAADAELRSSEARFRALFDNAGTGMVLSRPDGGYVHCNPAFCEMVGYSDTELQSMTYQQITHPDDLEVHARLRAEMRDGKRDGYDLTKRYVAKDGHVVWARLTVTAVRDAVGPEVRYTVAVIEDVTERKRLEDHMRLSATVFENTGEGLFVTDARRRIIHVNPAFTELTGYLPEDVLGHTPRILSSGRHASDFYDRMAQTLADTGKWQGEIWNRRKSGEMFAEWLNIGVVRNDRNEITNFVAVFSDITSRKQDEERLNYQANHDPLTRLPNRTLFQERLSRALTRANRSQSIVALLFIDLDYFKQVNDTLGHLAGDILLQQVAERLTACVRQGDTVARLAGDEFTVILEDIVEAHDGAVVAHKILTALAAPFDLQGRQANISSSIGVALYPTDAGDAQSLVKLADAAMYRAKHQGRNACRFHSETINALAFERLALENALRHALEREEFVLHYQPIFSTRTGKVAAVEALIRWQHPEIGVVMPNQFLPLAEETGLIAPIGQAALEAACKQARAWIDQGLTDIHVNVNLSARQLHTPDIEEKVASALEAAGLPPGVLQLEVPESCVTDKGHDSSALFARINALGVNIAIDDFGSGYSSFAFLRRLPTNSLKIDQGFVRNSATEVEDAEIITAIIAVARGLHLTVVAPGIETQGQFAALSRYECDQVQGFLFAHPMPAAEMTAYLRRGDIPPCLVPRE</sequence>
<dbReference type="Pfam" id="PF13426">
    <property type="entry name" value="PAS_9"/>
    <property type="match status" value="1"/>
</dbReference>
<evidence type="ECO:0000259" key="4">
    <source>
        <dbReference type="PROSITE" id="PS50113"/>
    </source>
</evidence>
<dbReference type="PANTHER" id="PTHR44757:SF2">
    <property type="entry name" value="BIOFILM ARCHITECTURE MAINTENANCE PROTEIN MBAA"/>
    <property type="match status" value="1"/>
</dbReference>
<dbReference type="InterPro" id="IPR001789">
    <property type="entry name" value="Sig_transdc_resp-reg_receiver"/>
</dbReference>
<dbReference type="GO" id="GO:0000160">
    <property type="term" value="P:phosphorelay signal transduction system"/>
    <property type="evidence" value="ECO:0007669"/>
    <property type="project" value="InterPro"/>
</dbReference>
<protein>
    <submittedName>
        <fullName evidence="7">Two-component system response regulator</fullName>
    </submittedName>
</protein>
<dbReference type="SUPFAM" id="SSF55785">
    <property type="entry name" value="PYP-like sensor domain (PAS domain)"/>
    <property type="match status" value="2"/>
</dbReference>
<dbReference type="SMART" id="SM00086">
    <property type="entry name" value="PAC"/>
    <property type="match status" value="2"/>
</dbReference>
<dbReference type="InterPro" id="IPR000014">
    <property type="entry name" value="PAS"/>
</dbReference>
<dbReference type="Gene3D" id="3.40.50.2300">
    <property type="match status" value="1"/>
</dbReference>
<feature type="domain" description="PAS" evidence="3">
    <location>
        <begin position="141"/>
        <end position="198"/>
    </location>
</feature>
<dbReference type="AlphaFoldDB" id="A0A178MV26"/>